<dbReference type="Proteomes" id="UP000053144">
    <property type="component" value="Chromosome 10"/>
</dbReference>
<proteinExistence type="predicted"/>
<gene>
    <name evidence="1" type="ORF">LR48_Vigan10g171600</name>
</gene>
<dbReference type="Gramene" id="KOM55824">
    <property type="protein sequence ID" value="KOM55824"/>
    <property type="gene ID" value="LR48_Vigan10g171600"/>
</dbReference>
<dbReference type="AlphaFoldDB" id="A0A0L9VM49"/>
<reference evidence="2" key="1">
    <citation type="journal article" date="2015" name="Proc. Natl. Acad. Sci. U.S.A.">
        <title>Genome sequencing of adzuki bean (Vigna angularis) provides insight into high starch and low fat accumulation and domestication.</title>
        <authorList>
            <person name="Yang K."/>
            <person name="Tian Z."/>
            <person name="Chen C."/>
            <person name="Luo L."/>
            <person name="Zhao B."/>
            <person name="Wang Z."/>
            <person name="Yu L."/>
            <person name="Li Y."/>
            <person name="Sun Y."/>
            <person name="Li W."/>
            <person name="Chen Y."/>
            <person name="Li Y."/>
            <person name="Zhang Y."/>
            <person name="Ai D."/>
            <person name="Zhao J."/>
            <person name="Shang C."/>
            <person name="Ma Y."/>
            <person name="Wu B."/>
            <person name="Wang M."/>
            <person name="Gao L."/>
            <person name="Sun D."/>
            <person name="Zhang P."/>
            <person name="Guo F."/>
            <person name="Wang W."/>
            <person name="Li Y."/>
            <person name="Wang J."/>
            <person name="Varshney R.K."/>
            <person name="Wang J."/>
            <person name="Ling H.Q."/>
            <person name="Wan P."/>
        </authorList>
    </citation>
    <scope>NUCLEOTIDE SEQUENCE</scope>
    <source>
        <strain evidence="2">cv. Jingnong 6</strain>
    </source>
</reference>
<sequence length="108" mass="12570">MMYDLHEYRKVSYNSELTVKDARNCDLVIKDRLSLSRNQEHKIIKRRRLKKVAWRLIAPQRALSAGCHASPPGRPIEGAKRQPSSAMFTKTLCMKWRLLIQGSNDNIY</sequence>
<accession>A0A0L9VM49</accession>
<evidence type="ECO:0000313" key="2">
    <source>
        <dbReference type="Proteomes" id="UP000053144"/>
    </source>
</evidence>
<organism evidence="1 2">
    <name type="scientific">Phaseolus angularis</name>
    <name type="common">Azuki bean</name>
    <name type="synonym">Vigna angularis</name>
    <dbReference type="NCBI Taxonomy" id="3914"/>
    <lineage>
        <taxon>Eukaryota</taxon>
        <taxon>Viridiplantae</taxon>
        <taxon>Streptophyta</taxon>
        <taxon>Embryophyta</taxon>
        <taxon>Tracheophyta</taxon>
        <taxon>Spermatophyta</taxon>
        <taxon>Magnoliopsida</taxon>
        <taxon>eudicotyledons</taxon>
        <taxon>Gunneridae</taxon>
        <taxon>Pentapetalae</taxon>
        <taxon>rosids</taxon>
        <taxon>fabids</taxon>
        <taxon>Fabales</taxon>
        <taxon>Fabaceae</taxon>
        <taxon>Papilionoideae</taxon>
        <taxon>50 kb inversion clade</taxon>
        <taxon>NPAAA clade</taxon>
        <taxon>indigoferoid/millettioid clade</taxon>
        <taxon>Phaseoleae</taxon>
        <taxon>Vigna</taxon>
    </lineage>
</organism>
<protein>
    <submittedName>
        <fullName evidence="1">Uncharacterized protein</fullName>
    </submittedName>
</protein>
<name>A0A0L9VM49_PHAAN</name>
<evidence type="ECO:0000313" key="1">
    <source>
        <dbReference type="EMBL" id="KOM55824.1"/>
    </source>
</evidence>
<dbReference type="EMBL" id="CM003380">
    <property type="protein sequence ID" value="KOM55824.1"/>
    <property type="molecule type" value="Genomic_DNA"/>
</dbReference>